<dbReference type="RefSeq" id="WP_133520201.1">
    <property type="nucleotide sequence ID" value="NZ_SNVW01000008.1"/>
</dbReference>
<accession>A0A4R6DGD1</accession>
<dbReference type="PANTHER" id="PTHR43730">
    <property type="entry name" value="BETA-MANNOSIDASE"/>
    <property type="match status" value="1"/>
</dbReference>
<proteinExistence type="predicted"/>
<dbReference type="InterPro" id="IPR013783">
    <property type="entry name" value="Ig-like_fold"/>
</dbReference>
<dbReference type="SUPFAM" id="SSF49303">
    <property type="entry name" value="beta-Galactosidase/glucuronidase domain"/>
    <property type="match status" value="1"/>
</dbReference>
<dbReference type="SUPFAM" id="SSF49785">
    <property type="entry name" value="Galactose-binding domain-like"/>
    <property type="match status" value="1"/>
</dbReference>
<name>A0A4R6DGD1_9MICO</name>
<keyword evidence="3" id="KW-0378">Hydrolase</keyword>
<dbReference type="Gene3D" id="2.60.120.260">
    <property type="entry name" value="Galactose-binding domain-like"/>
    <property type="match status" value="1"/>
</dbReference>
<dbReference type="InterPro" id="IPR054593">
    <property type="entry name" value="Beta-mannosidase-like_N2"/>
</dbReference>
<dbReference type="EC" id="3.2.1.25" evidence="2"/>
<evidence type="ECO:0000256" key="1">
    <source>
        <dbReference type="ARBA" id="ARBA00000829"/>
    </source>
</evidence>
<comment type="caution">
    <text evidence="6">The sequence shown here is derived from an EMBL/GenBank/DDBJ whole genome shotgun (WGS) entry which is preliminary data.</text>
</comment>
<dbReference type="EMBL" id="SNVW01000008">
    <property type="protein sequence ID" value="TDN43334.1"/>
    <property type="molecule type" value="Genomic_DNA"/>
</dbReference>
<dbReference type="InterPro" id="IPR017853">
    <property type="entry name" value="GH"/>
</dbReference>
<evidence type="ECO:0000256" key="4">
    <source>
        <dbReference type="ARBA" id="ARBA00023295"/>
    </source>
</evidence>
<sequence length="880" mass="95010">MERTTLDGTWTVEAVSGPAESAAFRSPVEAVVPGCVHTDLLRAGRIADPFDGDQEAATQWIGDTVWRYRRTFEWPENAPDAQRHDLVAEGLDTLATVEVNGIVVGITRNQHRSYRFPVGHLLRPGTNEVVVTFDAPVPAAVRLSEQHGGELPHVNHHPYNALRKNASNFGWDWGIDVATSGIWKSIGIESWSGVRIAAVRPLVDVDGTTGVLTAHVDVEFAGSSGAFSQAIGSAPVASAGGDAGAGLEARITLAPHHASAAHPGSDTVPPVRPADTAAAADSVVRPADDADTAGRVVGARPVVTGPDRAAGSAVVRLEVPDVAVWWPRGEGDQPLYDVRVAVGDAVWTGRVGFRTVTLDTAADAGGAPFLLRVNDRPVIVRGANWIPDHAFLTEMTPARYADRIQDAVEANVNLLRIWGGGIYESEDLYDRCDELGVLVWQDFLFACAAYAEEPWLADEVEPEVREAVTRLSPHPSLVVWNGNNENLVAYAEWGWRPSLVGRTWGNGYYRSLLPAVVAELDPTRPYTPGSPFSFDEYLTPNDERNGSVHIWDVWNQLDYTAYRDWKPRFVAEFGFQGPPAWSTLTDVVHDEPLDPDGHEMLVHQKAHEGNRKLADGMVGHLASAATISDWPIEDWHFAAQLNQAHAIRFGMEWFRSRTPDNTGMVVWQLNDDWPVVSWALVDHAGIRKPVWYAVRQAYQPVLLTVQPGSPEGSLEVVLVNASGSPVADEVTVSRVAFDGTVLESASFPLAADPADADRVTLPESLAVPGDAGSEVLVVTGAGTRTVHDLAEVVDQVFDTDPLSASVEATPDGARVTVTARSYARDVSLFPDRVDRAARVDDGLVSLLAGESVTFTVTGAPGIEAEALTSPFVLRHAGSLR</sequence>
<feature type="domain" description="Beta-mannosidase-like galactose-binding" evidence="5">
    <location>
        <begin position="10"/>
        <end position="184"/>
    </location>
</feature>
<dbReference type="FunFam" id="3.20.20.80:FF:000050">
    <property type="entry name" value="Beta-mannosidase B"/>
    <property type="match status" value="1"/>
</dbReference>
<reference evidence="6 7" key="1">
    <citation type="submission" date="2019-03" db="EMBL/GenBank/DDBJ databases">
        <title>Genomic analyses of the natural microbiome of Caenorhabditis elegans.</title>
        <authorList>
            <person name="Samuel B."/>
        </authorList>
    </citation>
    <scope>NUCLEOTIDE SEQUENCE [LARGE SCALE GENOMIC DNA]</scope>
    <source>
        <strain evidence="6 7">JUb65</strain>
    </source>
</reference>
<gene>
    <name evidence="6" type="ORF">EDF64_1084</name>
</gene>
<dbReference type="PANTHER" id="PTHR43730:SF1">
    <property type="entry name" value="BETA-MANNOSIDASE"/>
    <property type="match status" value="1"/>
</dbReference>
<dbReference type="SUPFAM" id="SSF51445">
    <property type="entry name" value="(Trans)glycosidases"/>
    <property type="match status" value="1"/>
</dbReference>
<dbReference type="Gene3D" id="2.60.40.10">
    <property type="entry name" value="Immunoglobulins"/>
    <property type="match status" value="1"/>
</dbReference>
<dbReference type="GO" id="GO:0004567">
    <property type="term" value="F:beta-mannosidase activity"/>
    <property type="evidence" value="ECO:0007669"/>
    <property type="project" value="UniProtKB-EC"/>
</dbReference>
<dbReference type="GO" id="GO:0006516">
    <property type="term" value="P:glycoprotein catabolic process"/>
    <property type="evidence" value="ECO:0007669"/>
    <property type="project" value="TreeGrafter"/>
</dbReference>
<dbReference type="OrthoDB" id="9758603at2"/>
<keyword evidence="4" id="KW-0326">Glycosidase</keyword>
<comment type="catalytic activity">
    <reaction evidence="1">
        <text>Hydrolysis of terminal, non-reducing beta-D-mannose residues in beta-D-mannosides.</text>
        <dbReference type="EC" id="3.2.1.25"/>
    </reaction>
</comment>
<dbReference type="InterPro" id="IPR008979">
    <property type="entry name" value="Galactose-bd-like_sf"/>
</dbReference>
<evidence type="ECO:0000256" key="3">
    <source>
        <dbReference type="ARBA" id="ARBA00022801"/>
    </source>
</evidence>
<organism evidence="6 7">
    <name type="scientific">Curtobacterium flaccumfaciens</name>
    <dbReference type="NCBI Taxonomy" id="2035"/>
    <lineage>
        <taxon>Bacteria</taxon>
        <taxon>Bacillati</taxon>
        <taxon>Actinomycetota</taxon>
        <taxon>Actinomycetes</taxon>
        <taxon>Micrococcales</taxon>
        <taxon>Microbacteriaceae</taxon>
        <taxon>Curtobacterium</taxon>
    </lineage>
</organism>
<dbReference type="InterPro" id="IPR036156">
    <property type="entry name" value="Beta-gal/glucu_dom_sf"/>
</dbReference>
<dbReference type="InterPro" id="IPR050887">
    <property type="entry name" value="Beta-mannosidase_GH2"/>
</dbReference>
<protein>
    <recommendedName>
        <fullName evidence="2">beta-mannosidase</fullName>
        <ecNumber evidence="2">3.2.1.25</ecNumber>
    </recommendedName>
</protein>
<evidence type="ECO:0000256" key="2">
    <source>
        <dbReference type="ARBA" id="ARBA00012754"/>
    </source>
</evidence>
<dbReference type="Pfam" id="PF22666">
    <property type="entry name" value="Glyco_hydro_2_N2"/>
    <property type="match status" value="1"/>
</dbReference>
<dbReference type="AlphaFoldDB" id="A0A4R6DGD1"/>
<dbReference type="Gene3D" id="3.20.20.80">
    <property type="entry name" value="Glycosidases"/>
    <property type="match status" value="1"/>
</dbReference>
<evidence type="ECO:0000259" key="5">
    <source>
        <dbReference type="Pfam" id="PF22666"/>
    </source>
</evidence>
<evidence type="ECO:0000313" key="7">
    <source>
        <dbReference type="Proteomes" id="UP000295764"/>
    </source>
</evidence>
<dbReference type="Proteomes" id="UP000295764">
    <property type="component" value="Unassembled WGS sequence"/>
</dbReference>
<evidence type="ECO:0000313" key="6">
    <source>
        <dbReference type="EMBL" id="TDN43334.1"/>
    </source>
</evidence>
<dbReference type="GO" id="GO:0005975">
    <property type="term" value="P:carbohydrate metabolic process"/>
    <property type="evidence" value="ECO:0007669"/>
    <property type="project" value="UniProtKB-ARBA"/>
</dbReference>